<gene>
    <name evidence="4" type="ORF">CJ030_MR0G007702</name>
</gene>
<evidence type="ECO:0000256" key="2">
    <source>
        <dbReference type="ARBA" id="ARBA00022676"/>
    </source>
</evidence>
<dbReference type="PROSITE" id="PS00375">
    <property type="entry name" value="UDPGT"/>
    <property type="match status" value="2"/>
</dbReference>
<dbReference type="PANTHER" id="PTHR48046:SF7">
    <property type="entry name" value="UDP-GLYCOSYLTRANSFERASE 72E1"/>
    <property type="match status" value="1"/>
</dbReference>
<keyword evidence="5" id="KW-1185">Reference proteome</keyword>
<proteinExistence type="inferred from homology"/>
<dbReference type="OrthoDB" id="5835829at2759"/>
<dbReference type="FunFam" id="3.40.50.2000:FF:000056">
    <property type="entry name" value="Glycosyltransferase"/>
    <property type="match status" value="1"/>
</dbReference>
<dbReference type="FunFam" id="3.40.50.2000:FF:000051">
    <property type="entry name" value="Glycosyltransferase"/>
    <property type="match status" value="1"/>
</dbReference>
<dbReference type="AlphaFoldDB" id="A0A6A1UJV4"/>
<evidence type="ECO:0000313" key="4">
    <source>
        <dbReference type="EMBL" id="KAB1200258.1"/>
    </source>
</evidence>
<dbReference type="SUPFAM" id="SSF53756">
    <property type="entry name" value="UDP-Glycosyltransferase/glycogen phosphorylase"/>
    <property type="match status" value="2"/>
</dbReference>
<accession>A0A6A1UJV4</accession>
<dbReference type="CDD" id="cd03784">
    <property type="entry name" value="GT1_Gtf-like"/>
    <property type="match status" value="2"/>
</dbReference>
<dbReference type="Pfam" id="PF00201">
    <property type="entry name" value="UDPGT"/>
    <property type="match status" value="2"/>
</dbReference>
<reference evidence="4 5" key="1">
    <citation type="journal article" date="2019" name="Plant Biotechnol. J.">
        <title>The red bayberry genome and genetic basis of sex determination.</title>
        <authorList>
            <person name="Jia H.M."/>
            <person name="Jia H.J."/>
            <person name="Cai Q.L."/>
            <person name="Wang Y."/>
            <person name="Zhao H.B."/>
            <person name="Yang W.F."/>
            <person name="Wang G.Y."/>
            <person name="Li Y.H."/>
            <person name="Zhan D.L."/>
            <person name="Shen Y.T."/>
            <person name="Niu Q.F."/>
            <person name="Chang L."/>
            <person name="Qiu J."/>
            <person name="Zhao L."/>
            <person name="Xie H.B."/>
            <person name="Fu W.Y."/>
            <person name="Jin J."/>
            <person name="Li X.W."/>
            <person name="Jiao Y."/>
            <person name="Zhou C.C."/>
            <person name="Tu T."/>
            <person name="Chai C.Y."/>
            <person name="Gao J.L."/>
            <person name="Fan L.J."/>
            <person name="van de Weg E."/>
            <person name="Wang J.Y."/>
            <person name="Gao Z.S."/>
        </authorList>
    </citation>
    <scope>NUCLEOTIDE SEQUENCE [LARGE SCALE GENOMIC DNA]</scope>
    <source>
        <tissue evidence="4">Leaves</tissue>
    </source>
</reference>
<evidence type="ECO:0000256" key="1">
    <source>
        <dbReference type="ARBA" id="ARBA00009995"/>
    </source>
</evidence>
<dbReference type="Gene3D" id="3.40.50.2000">
    <property type="entry name" value="Glycogen Phosphorylase B"/>
    <property type="match status" value="4"/>
</dbReference>
<comment type="similarity">
    <text evidence="1">Belongs to the UDP-glycosyltransferase family.</text>
</comment>
<dbReference type="Proteomes" id="UP000516437">
    <property type="component" value="Unassembled WGS sequence"/>
</dbReference>
<comment type="caution">
    <text evidence="4">The sequence shown here is derived from an EMBL/GenBank/DDBJ whole genome shotgun (WGS) entry which is preliminary data.</text>
</comment>
<dbReference type="EMBL" id="RXIC02000188">
    <property type="protein sequence ID" value="KAB1200258.1"/>
    <property type="molecule type" value="Genomic_DNA"/>
</dbReference>
<dbReference type="InterPro" id="IPR002213">
    <property type="entry name" value="UDP_glucos_trans"/>
</dbReference>
<evidence type="ECO:0000313" key="5">
    <source>
        <dbReference type="Proteomes" id="UP000516437"/>
    </source>
</evidence>
<dbReference type="PANTHER" id="PTHR48046">
    <property type="entry name" value="UDP-GLYCOSYLTRANSFERASE 72E1"/>
    <property type="match status" value="1"/>
</dbReference>
<protein>
    <submittedName>
        <fullName evidence="4">UDP-glycosyltransferase 72E1</fullName>
    </submittedName>
</protein>
<keyword evidence="2" id="KW-0328">Glycosyltransferase</keyword>
<sequence length="971" mass="107026">MESSKPHAVIVSSPGVGHLVCDLELGNRLVADQNFHVTFFVVLESQASAGESHLIQSAMAQKLLDIVVLPPVDVSGQVGPNSPIFTRLTAVMTEIRPTLRSAISDLKPSPTAIVVDAFGTPVLEVADEIHVLKYVFVTSAWPLALMLYAPILDEEVEGEYVDQKEPLRVPGCMSVRPEDLVDPLLDRTKHEYKVFLQVGSEMRGSDGVLVNTWEDLDTRTLKAIREEEGFGSVSVYAVGPLIKPAGPSASRSELLDWLDEQPIESVLYISFGSLGVLSAQQITELAWGLEMSQQRFIWVLRPPSKKDASADRGDDALNYLPEGFLSRTQKLGLVVTQWAPQSEILCHRSTGGFLSHCGWNSSLESILRGVPMIAWPLYAEQKMNATKLAEEEGVAVRPKIAPTRGLVGREEIEMMVRKVMEDQEAGKAMRARVKELKASGEKALTEGGSSFNAMSQLAEQCAMNSERQKGKANFFRASYPVAMQNTKPHACLLASPGIGHLIPVLELGKRLVTLHGFDVTLVVVAADPSTTKSQLLKQVSSPYPLNLVLLPYKDITGKLDPSSHMVTRLIVIMRESLPVLRSTIIAMKVRPTVLIVDLFGTEAFEMAREFGMLKYVFDTSNAWFLAATAYFPTIDKEAEHEHINKQEPLQIPGCKPLRFEDTLEAFLNPDDPLYVEYLRIGIQIPMADGIFANTWQDLEPKTLGAMRDRDLLGRIIKAPVYPIGPLVRQVEPPVHRSKILAWLDMQPSDSVIYVSFGSGGTLSTKQITELAWGLELSQQRFIWVVRPPMDHDVSGSFFTLGSRRDDDTPDYLPDGFVTRTQKVGLVVQMWAPQAEILGHSSVGGFLSHCGWNSTVESIVNGVPMIAWPLYAEQTMNAALLTEELDMALKLRALPTNGTLVGRMEIEKTVRKIMEEKEGMAMRARVKELKYSGEEALSKGGSSYNSLSKVAKDCEANLLQVLKAKAQGALGA</sequence>
<evidence type="ECO:0000256" key="3">
    <source>
        <dbReference type="ARBA" id="ARBA00022679"/>
    </source>
</evidence>
<organism evidence="4 5">
    <name type="scientific">Morella rubra</name>
    <name type="common">Chinese bayberry</name>
    <dbReference type="NCBI Taxonomy" id="262757"/>
    <lineage>
        <taxon>Eukaryota</taxon>
        <taxon>Viridiplantae</taxon>
        <taxon>Streptophyta</taxon>
        <taxon>Embryophyta</taxon>
        <taxon>Tracheophyta</taxon>
        <taxon>Spermatophyta</taxon>
        <taxon>Magnoliopsida</taxon>
        <taxon>eudicotyledons</taxon>
        <taxon>Gunneridae</taxon>
        <taxon>Pentapetalae</taxon>
        <taxon>rosids</taxon>
        <taxon>fabids</taxon>
        <taxon>Fagales</taxon>
        <taxon>Myricaceae</taxon>
        <taxon>Morella</taxon>
    </lineage>
</organism>
<name>A0A6A1UJV4_9ROSI</name>
<dbReference type="InterPro" id="IPR035595">
    <property type="entry name" value="UDP_glycos_trans_CS"/>
</dbReference>
<dbReference type="GO" id="GO:0047209">
    <property type="term" value="F:coniferyl-alcohol glucosyltransferase activity"/>
    <property type="evidence" value="ECO:0007669"/>
    <property type="project" value="TreeGrafter"/>
</dbReference>
<keyword evidence="3 4" id="KW-0808">Transferase</keyword>